<name>A0AAD5IP86_ACENE</name>
<evidence type="ECO:0000313" key="3">
    <source>
        <dbReference type="Proteomes" id="UP001064489"/>
    </source>
</evidence>
<protein>
    <submittedName>
        <fullName evidence="2">Uncharacterized protein</fullName>
    </submittedName>
</protein>
<sequence>METRDKTNNESYGEVTEILNRQESNIDQLTTNVNQLTTNVNQLTTNMNQVNANLQIVMAELQTLCLSRITSDPKRQENSTVDAALVFMLDLFHKLHFGMRSKPRLLASIHGQNWQNGN</sequence>
<evidence type="ECO:0000313" key="2">
    <source>
        <dbReference type="EMBL" id="KAI9173743.1"/>
    </source>
</evidence>
<gene>
    <name evidence="2" type="ORF">LWI28_005800</name>
</gene>
<keyword evidence="3" id="KW-1185">Reference proteome</keyword>
<reference evidence="2" key="1">
    <citation type="journal article" date="2022" name="Plant J.">
        <title>Strategies of tolerance reflected in two North American maple genomes.</title>
        <authorList>
            <person name="McEvoy S.L."/>
            <person name="Sezen U.U."/>
            <person name="Trouern-Trend A."/>
            <person name="McMahon S.M."/>
            <person name="Schaberg P.G."/>
            <person name="Yang J."/>
            <person name="Wegrzyn J.L."/>
            <person name="Swenson N.G."/>
        </authorList>
    </citation>
    <scope>NUCLEOTIDE SEQUENCE</scope>
    <source>
        <strain evidence="2">91603</strain>
    </source>
</reference>
<reference evidence="2" key="2">
    <citation type="submission" date="2023-02" db="EMBL/GenBank/DDBJ databases">
        <authorList>
            <person name="Swenson N.G."/>
            <person name="Wegrzyn J.L."/>
            <person name="Mcevoy S.L."/>
        </authorList>
    </citation>
    <scope>NUCLEOTIDE SEQUENCE</scope>
    <source>
        <strain evidence="2">91603</strain>
        <tissue evidence="2">Leaf</tissue>
    </source>
</reference>
<organism evidence="2 3">
    <name type="scientific">Acer negundo</name>
    <name type="common">Box elder</name>
    <dbReference type="NCBI Taxonomy" id="4023"/>
    <lineage>
        <taxon>Eukaryota</taxon>
        <taxon>Viridiplantae</taxon>
        <taxon>Streptophyta</taxon>
        <taxon>Embryophyta</taxon>
        <taxon>Tracheophyta</taxon>
        <taxon>Spermatophyta</taxon>
        <taxon>Magnoliopsida</taxon>
        <taxon>eudicotyledons</taxon>
        <taxon>Gunneridae</taxon>
        <taxon>Pentapetalae</taxon>
        <taxon>rosids</taxon>
        <taxon>malvids</taxon>
        <taxon>Sapindales</taxon>
        <taxon>Sapindaceae</taxon>
        <taxon>Hippocastanoideae</taxon>
        <taxon>Acereae</taxon>
        <taxon>Acer</taxon>
    </lineage>
</organism>
<keyword evidence="1" id="KW-0175">Coiled coil</keyword>
<evidence type="ECO:0000256" key="1">
    <source>
        <dbReference type="SAM" id="Coils"/>
    </source>
</evidence>
<dbReference type="EMBL" id="JAJSOW010000103">
    <property type="protein sequence ID" value="KAI9173743.1"/>
    <property type="molecule type" value="Genomic_DNA"/>
</dbReference>
<accession>A0AAD5IP86</accession>
<feature type="coiled-coil region" evidence="1">
    <location>
        <begin position="19"/>
        <end position="60"/>
    </location>
</feature>
<dbReference type="AlphaFoldDB" id="A0AAD5IP86"/>
<dbReference type="Proteomes" id="UP001064489">
    <property type="component" value="Chromosome 8"/>
</dbReference>
<comment type="caution">
    <text evidence="2">The sequence shown here is derived from an EMBL/GenBank/DDBJ whole genome shotgun (WGS) entry which is preliminary data.</text>
</comment>
<proteinExistence type="predicted"/>